<proteinExistence type="predicted"/>
<protein>
    <submittedName>
        <fullName evidence="2">Uncharacterized protein</fullName>
    </submittedName>
</protein>
<sequence>MASTKFEVSMEIFKFQGEPDVSVTLTGKSPAELNTALKTLETIAKTTTLYNGDSAPEAEKSVTSEPKQAAPVVSTADKKAPPEKPVSWLPPLPQRKGLMLLRCPKCKNEFVQFLREPQTTNECRKCGAKIPLDALARFEFTCPDCKKVSYGRTNVEDAEIENEKFSCVCGRRIPKLTWNPAKRCYTT</sequence>
<dbReference type="EMBL" id="QVEQ01000003">
    <property type="protein sequence ID" value="RGB71851.1"/>
    <property type="molecule type" value="Genomic_DNA"/>
</dbReference>
<dbReference type="RefSeq" id="WP_117505066.1">
    <property type="nucleotide sequence ID" value="NZ_QVEQ01000003.1"/>
</dbReference>
<evidence type="ECO:0000256" key="1">
    <source>
        <dbReference type="SAM" id="MobiDB-lite"/>
    </source>
</evidence>
<dbReference type="Proteomes" id="UP000261140">
    <property type="component" value="Unassembled WGS sequence"/>
</dbReference>
<gene>
    <name evidence="2" type="ORF">DWZ89_04940</name>
</gene>
<reference evidence="2 3" key="1">
    <citation type="submission" date="2018-08" db="EMBL/GenBank/DDBJ databases">
        <title>A genome reference for cultivated species of the human gut microbiota.</title>
        <authorList>
            <person name="Zou Y."/>
            <person name="Xue W."/>
            <person name="Luo G."/>
        </authorList>
    </citation>
    <scope>NUCLEOTIDE SEQUENCE [LARGE SCALE GENOMIC DNA]</scope>
    <source>
        <strain evidence="2 3">AF36-11AT</strain>
    </source>
</reference>
<evidence type="ECO:0000313" key="2">
    <source>
        <dbReference type="EMBL" id="RGB71851.1"/>
    </source>
</evidence>
<accession>A0A3E2TAY2</accession>
<dbReference type="AlphaFoldDB" id="A0A3E2TAY2"/>
<evidence type="ECO:0000313" key="3">
    <source>
        <dbReference type="Proteomes" id="UP000261140"/>
    </source>
</evidence>
<comment type="caution">
    <text evidence="2">The sequence shown here is derived from an EMBL/GenBank/DDBJ whole genome shotgun (WGS) entry which is preliminary data.</text>
</comment>
<feature type="region of interest" description="Disordered" evidence="1">
    <location>
        <begin position="50"/>
        <end position="89"/>
    </location>
</feature>
<organism evidence="2 3">
    <name type="scientific">Faecalibacterium prausnitzii</name>
    <dbReference type="NCBI Taxonomy" id="853"/>
    <lineage>
        <taxon>Bacteria</taxon>
        <taxon>Bacillati</taxon>
        <taxon>Bacillota</taxon>
        <taxon>Clostridia</taxon>
        <taxon>Eubacteriales</taxon>
        <taxon>Oscillospiraceae</taxon>
        <taxon>Faecalibacterium</taxon>
    </lineage>
</organism>
<name>A0A3E2TAY2_9FIRM</name>